<evidence type="ECO:0000313" key="2">
    <source>
        <dbReference type="Proteomes" id="UP000721844"/>
    </source>
</evidence>
<sequence>MFRTFKIGLLLSTTGSYGPMAHASLNGGLLAVDTLNARPDRKFNLVPVTSDPGGEPSHYARHASALLDQGIRHVVGCYTSLSRKEVVPVFEKRDALLWYPTHYEGFEASPNVVYVGGGPNQHTLPLIDWALRNVGRAAYCVGSNYVWAWETNRVLREGLIPAGGRIVGDRYIAVEDLDLDHVVQDILRVRPDFVFCTLIGASAARFMDLLRAACLSRGIDQARDMPLLTCNLTETTMLAVSPEARDGHVSSSVYFSSVDTPESHAFVSAFTRRFGAMPSADAESSFVAVHLLAQALEAVGTDDIDAVRAVANTLRVQAPQGEVKLEADTMHAWLTPRIGISRRDGGFDIIEEYEAPVRPDPYLVASTPRLAPVNLRLVS</sequence>
<dbReference type="InterPro" id="IPR028082">
    <property type="entry name" value="Peripla_BP_I"/>
</dbReference>
<dbReference type="AlphaFoldDB" id="A0A963Z6W0"/>
<name>A0A963Z6W0_9PROT</name>
<dbReference type="PANTHER" id="PTHR47628:SF1">
    <property type="entry name" value="ALIPHATIC AMIDASE EXPRESSION-REGULATING PROTEIN"/>
    <property type="match status" value="1"/>
</dbReference>
<dbReference type="Pfam" id="PF13433">
    <property type="entry name" value="Peripla_BP_5"/>
    <property type="match status" value="1"/>
</dbReference>
<dbReference type="Proteomes" id="UP000721844">
    <property type="component" value="Unassembled WGS sequence"/>
</dbReference>
<protein>
    <submittedName>
        <fullName evidence="1">Transporter substrate-binding domain-containing protein</fullName>
    </submittedName>
</protein>
<keyword evidence="2" id="KW-1185">Reference proteome</keyword>
<dbReference type="EMBL" id="JAESVA010000015">
    <property type="protein sequence ID" value="MCB8883629.1"/>
    <property type="molecule type" value="Genomic_DNA"/>
</dbReference>
<organism evidence="1 2">
    <name type="scientific">Acidisoma cellulosilyticum</name>
    <dbReference type="NCBI Taxonomy" id="2802395"/>
    <lineage>
        <taxon>Bacteria</taxon>
        <taxon>Pseudomonadati</taxon>
        <taxon>Pseudomonadota</taxon>
        <taxon>Alphaproteobacteria</taxon>
        <taxon>Acetobacterales</taxon>
        <taxon>Acidocellaceae</taxon>
        <taxon>Acidisoma</taxon>
    </lineage>
</organism>
<dbReference type="CDD" id="cd06357">
    <property type="entry name" value="PBP1_AmiC"/>
    <property type="match status" value="1"/>
</dbReference>
<dbReference type="GO" id="GO:0033218">
    <property type="term" value="F:amide binding"/>
    <property type="evidence" value="ECO:0007669"/>
    <property type="project" value="InterPro"/>
</dbReference>
<dbReference type="PANTHER" id="PTHR47628">
    <property type="match status" value="1"/>
</dbReference>
<comment type="caution">
    <text evidence="1">The sequence shown here is derived from an EMBL/GenBank/DDBJ whole genome shotgun (WGS) entry which is preliminary data.</text>
</comment>
<evidence type="ECO:0000313" key="1">
    <source>
        <dbReference type="EMBL" id="MCB8883629.1"/>
    </source>
</evidence>
<proteinExistence type="predicted"/>
<dbReference type="RefSeq" id="WP_227310293.1">
    <property type="nucleotide sequence ID" value="NZ_JAESVA010000015.1"/>
</dbReference>
<accession>A0A963Z6W0</accession>
<dbReference type="SUPFAM" id="SSF53822">
    <property type="entry name" value="Periplasmic binding protein-like I"/>
    <property type="match status" value="1"/>
</dbReference>
<reference evidence="1 2" key="1">
    <citation type="journal article" date="2021" name="Microorganisms">
        <title>Acidisoma silvae sp. nov. and Acidisomacellulosilytica sp. nov., Two Acidophilic Bacteria Isolated from Decaying Wood, Hydrolyzing Cellulose and Producing Poly-3-hydroxybutyrate.</title>
        <authorList>
            <person name="Mieszkin S."/>
            <person name="Pouder E."/>
            <person name="Uroz S."/>
            <person name="Simon-Colin C."/>
            <person name="Alain K."/>
        </authorList>
    </citation>
    <scope>NUCLEOTIDE SEQUENCE [LARGE SCALE GENOMIC DNA]</scope>
    <source>
        <strain evidence="1 2">HW T5.17</strain>
    </source>
</reference>
<dbReference type="InterPro" id="IPR039570">
    <property type="entry name" value="AmiC_PBP1"/>
</dbReference>
<dbReference type="Gene3D" id="3.40.50.2300">
    <property type="match status" value="2"/>
</dbReference>
<gene>
    <name evidence="1" type="ORF">ACELLULO517_25495</name>
</gene>